<dbReference type="PANTHER" id="PTHR37804">
    <property type="entry name" value="CDAA REGULATORY PROTEIN CDAR"/>
    <property type="match status" value="1"/>
</dbReference>
<dbReference type="Pfam" id="PF07949">
    <property type="entry name" value="YbbR"/>
    <property type="match status" value="3"/>
</dbReference>
<dbReference type="Gene3D" id="2.170.120.30">
    <property type="match status" value="1"/>
</dbReference>
<dbReference type="InterPro" id="IPR053154">
    <property type="entry name" value="c-di-AMP_regulator"/>
</dbReference>
<sequence>MKMIGHSKTVNLVVSLVMAILLSAYVLSTRSATTNGSGSGNFSTLIPEKRATLSVPLNLQFNSDKYVVVGAPSTVKVGIEGSIALVAAAQNRNDIQASADLRGLGVGKHTVKLALRGVNASLTSTVTPQTITVTIARRKTATVPVKVTYDHTKIATGYAVSGTSVDPKSVKISGPKANVEAVTSVEAAVSLDNNTKSTITKSAKLVARDKNGAVVEVNIDVSSASVTLNVGPEDSKKLSLSATLKNANGANYTVTFDPKTVTAYGASDILNSISTLSVPVDVTNITSKTTVSVDLPDQTGIDHYSVTKVQATVTPATDSSTSSSSSSSSSSDSASTSSSSSSSSASSSQSSSSS</sequence>
<dbReference type="Proteomes" id="UP000192288">
    <property type="component" value="Unassembled WGS sequence"/>
</dbReference>
<feature type="region of interest" description="Disordered" evidence="1">
    <location>
        <begin position="313"/>
        <end position="354"/>
    </location>
</feature>
<accession>A0A1X0VEZ1</accession>
<dbReference type="STRING" id="33968.BMS77_04165"/>
<dbReference type="PANTHER" id="PTHR37804:SF1">
    <property type="entry name" value="CDAA REGULATORY PROTEIN CDAR"/>
    <property type="match status" value="1"/>
</dbReference>
<dbReference type="Gene3D" id="2.170.120.40">
    <property type="entry name" value="YbbR-like domain"/>
    <property type="match status" value="2"/>
</dbReference>
<dbReference type="eggNOG" id="COG4856">
    <property type="taxonomic scope" value="Bacteria"/>
</dbReference>
<dbReference type="RefSeq" id="WP_004910511.1">
    <property type="nucleotide sequence ID" value="NZ_MPLS01000006.1"/>
</dbReference>
<evidence type="ECO:0000313" key="3">
    <source>
        <dbReference type="Proteomes" id="UP000192288"/>
    </source>
</evidence>
<dbReference type="AlphaFoldDB" id="A0A1X0VEZ1"/>
<name>A0A1X0VEZ1_LEUPS</name>
<dbReference type="InterPro" id="IPR012505">
    <property type="entry name" value="YbbR"/>
</dbReference>
<evidence type="ECO:0000313" key="2">
    <source>
        <dbReference type="EMBL" id="ORI98273.1"/>
    </source>
</evidence>
<reference evidence="2 3" key="1">
    <citation type="journal article" date="2017" name="Front. Microbiol.">
        <title>Genomic Characterization of Dairy Associated Leuconostoc Species and Diversity of Leuconostocs in Undefined Mixed Mesophilic Starter Cultures.</title>
        <authorList>
            <person name="Frantzen C.A."/>
            <person name="Kot W."/>
            <person name="Pedersen T.B."/>
            <person name="Ardo Y.M."/>
            <person name="Broadbent J.R."/>
            <person name="Neve H."/>
            <person name="Hansen L.H."/>
            <person name="Dal Bello F."/>
            <person name="Ostlie H.M."/>
            <person name="Kleppen H.P."/>
            <person name="Vogensen F.K."/>
            <person name="Holo H."/>
        </authorList>
    </citation>
    <scope>NUCLEOTIDE SEQUENCE [LARGE SCALE GENOMIC DNA]</scope>
    <source>
        <strain evidence="2 3">LMGCF08</strain>
    </source>
</reference>
<evidence type="ECO:0000256" key="1">
    <source>
        <dbReference type="SAM" id="MobiDB-lite"/>
    </source>
</evidence>
<feature type="compositionally biased region" description="Low complexity" evidence="1">
    <location>
        <begin position="318"/>
        <end position="354"/>
    </location>
</feature>
<organism evidence="2 3">
    <name type="scientific">Leuconostoc pseudomesenteroides</name>
    <dbReference type="NCBI Taxonomy" id="33968"/>
    <lineage>
        <taxon>Bacteria</taxon>
        <taxon>Bacillati</taxon>
        <taxon>Bacillota</taxon>
        <taxon>Bacilli</taxon>
        <taxon>Lactobacillales</taxon>
        <taxon>Lactobacillaceae</taxon>
        <taxon>Leuconostoc</taxon>
    </lineage>
</organism>
<gene>
    <name evidence="2" type="ORF">BMR96_02720</name>
</gene>
<dbReference type="EMBL" id="MPLS01000006">
    <property type="protein sequence ID" value="ORI98273.1"/>
    <property type="molecule type" value="Genomic_DNA"/>
</dbReference>
<protein>
    <recommendedName>
        <fullName evidence="4">YbbR-like protein</fullName>
    </recommendedName>
</protein>
<comment type="caution">
    <text evidence="2">The sequence shown here is derived from an EMBL/GenBank/DDBJ whole genome shotgun (WGS) entry which is preliminary data.</text>
</comment>
<proteinExistence type="predicted"/>
<evidence type="ECO:0008006" key="4">
    <source>
        <dbReference type="Google" id="ProtNLM"/>
    </source>
</evidence>